<reference evidence="1" key="1">
    <citation type="submission" date="2024-07" db="EMBL/GenBank/DDBJ databases">
        <title>Metagenome and Metagenome-Assembled Genomes of Archaea from a hot spring from the geothermal field of Los Azufres, Mexico.</title>
        <authorList>
            <person name="Marin-Paredes R."/>
            <person name="Martinez-Romero E."/>
            <person name="Servin-Garciduenas L.E."/>
        </authorList>
    </citation>
    <scope>NUCLEOTIDE SEQUENCE</scope>
</reference>
<dbReference type="EMBL" id="JZWT02000030">
    <property type="protein sequence ID" value="MFB6491372.1"/>
    <property type="molecule type" value="Genomic_DNA"/>
</dbReference>
<evidence type="ECO:0000313" key="1">
    <source>
        <dbReference type="EMBL" id="MFB6491372.1"/>
    </source>
</evidence>
<organism evidence="1 2">
    <name type="scientific">Thermoproteus sp. AZ2</name>
    <dbReference type="NCBI Taxonomy" id="1609232"/>
    <lineage>
        <taxon>Archaea</taxon>
        <taxon>Thermoproteota</taxon>
        <taxon>Thermoprotei</taxon>
        <taxon>Thermoproteales</taxon>
        <taxon>Thermoproteaceae</taxon>
        <taxon>Thermoproteus</taxon>
    </lineage>
</organism>
<evidence type="ECO:0000313" key="2">
    <source>
        <dbReference type="Proteomes" id="UP000033636"/>
    </source>
</evidence>
<name>A0ACC6V2U6_9CREN</name>
<sequence>MGNYTRILGELPPAEAAKLANEVQSRAGAVPAIIHEECLHGVRAIGSTQFPQSIALASTWDPDLVYRVARAIAREARARGIRQCLSPVVDLARDVRAGRTEETYGEDPLLASKLAEAYCKALRDEGVVATPKHYIANFVGEGGRDSAEIHLSERILREVYLKPYMACIRAGALSVMAAYNSVDGVPCNANKWLLTEVLRWGLGFKGFTVSDYGALWGLIVKHDVASSPHEAAAKALEAGLDLEMPEIGIYGEPLKAALEKGLVSQKALDEAVRHILYAKYAIGLFEDPRADPQKAEEITGSEEHVRLAYEAALKSFVLLKNEGVLPLSGVKSIALIGPYAEELPLGGYSGKPKRVVTLAEGLRALGVDVRTVKACPEDLGREVALTYAYLYQPDDPSQRGVLVEIYGNPDFSGSPIFASRHKGTPGLALRLDWGHERPTCDWGCEPPYPADLPKLNYSVRVKAVLRPPEPGKYVVRLIAEGGSARLFIGGRLIIDCWDGGCPLSKEAVVELGESQYFLLEYRKVKPAYTYIAVGLDYAEIPDSFKRALEEAKRADAVIITAGIVEGEDKDRASLRLTKCQEMLIEEAIKANPKTVVVLFTGSPVVGDWILKAPAILEAWYPGQEGGRALAEVLLGLKSPSGRLPLTWPRHEGQLPLYYDYKPSGRRYDYANMPSTPLFPFGYGLTYTRFEYRGLDVGLRGRSLAVKVKVANVGEREGEEVVQVYVHKRRSKIAGPVKELKGFARVALRPGEEKEVEIEIPLDELAKYDENMRRAVEPGVYEVMVGRSAEDIALVKEVELGEYRPKISAAVSEPRDGRVKVYIRNEGPISDLIPLRIERGGRVEEHRVYVFAGDTRVIKLEVPEGELKVSIDGLAFIVGSRANNAS</sequence>
<gene>
    <name evidence="1" type="ORF">TU35_009105</name>
</gene>
<accession>A0ACC6V2U6</accession>
<dbReference type="Proteomes" id="UP000033636">
    <property type="component" value="Unassembled WGS sequence"/>
</dbReference>
<protein>
    <submittedName>
        <fullName evidence="1">Glycoside hydrolase family 3 N-terminal domain-containing protein</fullName>
    </submittedName>
</protein>
<keyword evidence="1" id="KW-0378">Hydrolase</keyword>
<proteinExistence type="predicted"/>
<comment type="caution">
    <text evidence="1">The sequence shown here is derived from an EMBL/GenBank/DDBJ whole genome shotgun (WGS) entry which is preliminary data.</text>
</comment>